<reference evidence="8 9" key="1">
    <citation type="submission" date="2011-08" db="EMBL/GenBank/DDBJ databases">
        <authorList>
            <person name="Liu Z.J."/>
            <person name="Shi F.L."/>
            <person name="Lu J.Q."/>
            <person name="Li M."/>
            <person name="Wang Z.L."/>
        </authorList>
    </citation>
    <scope>NUCLEOTIDE SEQUENCE [LARGE SCALE GENOMIC DNA]</scope>
    <source>
        <strain evidence="8 9">USNM 41457</strain>
    </source>
</reference>
<dbReference type="OrthoDB" id="410307at2759"/>
<keyword evidence="2" id="KW-0677">Repeat</keyword>
<dbReference type="HOGENOM" id="CLU_950027_0_0_1"/>
<dbReference type="VEuPathDB" id="MicrosporidiaDB:EDEG_00798"/>
<dbReference type="Proteomes" id="UP000003163">
    <property type="component" value="Unassembled WGS sequence"/>
</dbReference>
<feature type="domain" description="C3H1-type" evidence="7">
    <location>
        <begin position="84"/>
        <end position="112"/>
    </location>
</feature>
<feature type="zinc finger region" description="C3H1-type" evidence="5">
    <location>
        <begin position="84"/>
        <end position="112"/>
    </location>
</feature>
<dbReference type="Gene3D" id="4.10.1000.10">
    <property type="entry name" value="Zinc finger, CCCH-type"/>
    <property type="match status" value="2"/>
</dbReference>
<accession>J9DRA8</accession>
<feature type="region of interest" description="Disordered" evidence="6">
    <location>
        <begin position="119"/>
        <end position="147"/>
    </location>
</feature>
<dbReference type="GO" id="GO:0003729">
    <property type="term" value="F:mRNA binding"/>
    <property type="evidence" value="ECO:0007669"/>
    <property type="project" value="InterPro"/>
</dbReference>
<dbReference type="InterPro" id="IPR045877">
    <property type="entry name" value="ZFP36-like"/>
</dbReference>
<feature type="compositionally biased region" description="Basic and acidic residues" evidence="6">
    <location>
        <begin position="127"/>
        <end position="139"/>
    </location>
</feature>
<evidence type="ECO:0000313" key="9">
    <source>
        <dbReference type="Proteomes" id="UP000003163"/>
    </source>
</evidence>
<sequence>MKKVDFKASETLENNNKLAYLQHTQKEKLLNQNKVSNYYLQKRIDLFKTEMCRNYEDTGFCKYGDKCQFAHNKNELRYKTRHHLYKTAICRSFWVNNYCPYGKRCCFIHSTDEINNISSNNQSNHGSDQDNLCKLDDNSRSTSNTSDNIVNLNEFNTAIDNINLEEDDNSFQIDFFPMTRLKSYEENFRNLNEQNHQFGAKLETEEAKENTSDENNPVITSYSKNSHNEEKINLIWNANLSHIWVPKNQSFCYIQQIRSKPPTNKIDVKAPGCSYKVNVDEKMVESVWRKMNM</sequence>
<comment type="caution">
    <text evidence="8">The sequence shown here is derived from an EMBL/GenBank/DDBJ whole genome shotgun (WGS) entry which is preliminary data.</text>
</comment>
<organism evidence="8 9">
    <name type="scientific">Edhazardia aedis (strain USNM 41457)</name>
    <name type="common">Microsporidian parasite</name>
    <dbReference type="NCBI Taxonomy" id="1003232"/>
    <lineage>
        <taxon>Eukaryota</taxon>
        <taxon>Fungi</taxon>
        <taxon>Fungi incertae sedis</taxon>
        <taxon>Microsporidia</taxon>
        <taxon>Edhazardia</taxon>
    </lineage>
</organism>
<dbReference type="FunFam" id="4.10.1000.10:FF:000001">
    <property type="entry name" value="zinc finger CCCH domain-containing protein 15-like"/>
    <property type="match status" value="1"/>
</dbReference>
<evidence type="ECO:0000259" key="7">
    <source>
        <dbReference type="PROSITE" id="PS50103"/>
    </source>
</evidence>
<evidence type="ECO:0000256" key="6">
    <source>
        <dbReference type="SAM" id="MobiDB-lite"/>
    </source>
</evidence>
<dbReference type="Pfam" id="PF00642">
    <property type="entry name" value="zf-CCCH"/>
    <property type="match status" value="2"/>
</dbReference>
<dbReference type="GO" id="GO:0008270">
    <property type="term" value="F:zinc ion binding"/>
    <property type="evidence" value="ECO:0007669"/>
    <property type="project" value="UniProtKB-KW"/>
</dbReference>
<evidence type="ECO:0000256" key="5">
    <source>
        <dbReference type="PROSITE-ProRule" id="PRU00723"/>
    </source>
</evidence>
<dbReference type="PANTHER" id="PTHR12547">
    <property type="entry name" value="CCCH ZINC FINGER/TIS11-RELATED"/>
    <property type="match status" value="1"/>
</dbReference>
<evidence type="ECO:0000256" key="1">
    <source>
        <dbReference type="ARBA" id="ARBA00022723"/>
    </source>
</evidence>
<keyword evidence="3 5" id="KW-0863">Zinc-finger</keyword>
<dbReference type="InterPro" id="IPR036855">
    <property type="entry name" value="Znf_CCCH_sf"/>
</dbReference>
<dbReference type="SMART" id="SM00356">
    <property type="entry name" value="ZnF_C3H1"/>
    <property type="match status" value="2"/>
</dbReference>
<dbReference type="SUPFAM" id="SSF90229">
    <property type="entry name" value="CCCH zinc finger"/>
    <property type="match status" value="2"/>
</dbReference>
<dbReference type="PROSITE" id="PS50103">
    <property type="entry name" value="ZF_C3H1"/>
    <property type="match status" value="2"/>
</dbReference>
<evidence type="ECO:0000256" key="2">
    <source>
        <dbReference type="ARBA" id="ARBA00022737"/>
    </source>
</evidence>
<feature type="zinc finger region" description="C3H1-type" evidence="5">
    <location>
        <begin position="46"/>
        <end position="74"/>
    </location>
</feature>
<dbReference type="AlphaFoldDB" id="J9DRA8"/>
<name>J9DRA8_EDHAE</name>
<gene>
    <name evidence="8" type="ORF">EDEG_00798</name>
</gene>
<evidence type="ECO:0000256" key="3">
    <source>
        <dbReference type="ARBA" id="ARBA00022771"/>
    </source>
</evidence>
<keyword evidence="1 5" id="KW-0479">Metal-binding</keyword>
<evidence type="ECO:0000313" key="8">
    <source>
        <dbReference type="EMBL" id="EJW05085.1"/>
    </source>
</evidence>
<dbReference type="EMBL" id="AFBI03000010">
    <property type="protein sequence ID" value="EJW05085.1"/>
    <property type="molecule type" value="Genomic_DNA"/>
</dbReference>
<feature type="domain" description="C3H1-type" evidence="7">
    <location>
        <begin position="46"/>
        <end position="74"/>
    </location>
</feature>
<protein>
    <recommendedName>
        <fullName evidence="7">C3H1-type domain-containing protein</fullName>
    </recommendedName>
</protein>
<proteinExistence type="predicted"/>
<reference evidence="9" key="2">
    <citation type="submission" date="2015-07" db="EMBL/GenBank/DDBJ databases">
        <title>Contrasting host-pathogen interactions and genome evolution in two generalist and specialist microsporidian pathogens of mosquitoes.</title>
        <authorList>
            <consortium name="The Broad Institute Genomics Platform"/>
            <consortium name="The Broad Institute Genome Sequencing Center for Infectious Disease"/>
            <person name="Cuomo C.A."/>
            <person name="Sanscrainte N.D."/>
            <person name="Goldberg J.M."/>
            <person name="Heiman D."/>
            <person name="Young S."/>
            <person name="Zeng Q."/>
            <person name="Becnel J.J."/>
            <person name="Birren B.W."/>
        </authorList>
    </citation>
    <scope>NUCLEOTIDE SEQUENCE [LARGE SCALE GENOMIC DNA]</scope>
    <source>
        <strain evidence="9">USNM 41457</strain>
    </source>
</reference>
<keyword evidence="4 5" id="KW-0862">Zinc</keyword>
<dbReference type="InParanoid" id="J9DRA8"/>
<dbReference type="STRING" id="1003232.J9DRA8"/>
<keyword evidence="9" id="KW-1185">Reference proteome</keyword>
<dbReference type="PANTHER" id="PTHR12547:SF18">
    <property type="entry name" value="PROTEIN TIS11"/>
    <property type="match status" value="1"/>
</dbReference>
<dbReference type="InterPro" id="IPR000571">
    <property type="entry name" value="Znf_CCCH"/>
</dbReference>
<evidence type="ECO:0000256" key="4">
    <source>
        <dbReference type="ARBA" id="ARBA00022833"/>
    </source>
</evidence>